<comment type="subcellular location">
    <subcellularLocation>
        <location evidence="2">Membrane</location>
        <topology evidence="2">Multi-pass membrane protein</topology>
    </subcellularLocation>
</comment>
<name>A0A0G0A8U7_9BACT</name>
<dbReference type="EMBL" id="LBPD01000001">
    <property type="protein sequence ID" value="KKP53038.1"/>
    <property type="molecule type" value="Genomic_DNA"/>
</dbReference>
<evidence type="ECO:0000256" key="4">
    <source>
        <dbReference type="ARBA" id="ARBA00022670"/>
    </source>
</evidence>
<keyword evidence="6" id="KW-0378">Hydrolase</keyword>
<keyword evidence="7" id="KW-0862">Zinc</keyword>
<protein>
    <submittedName>
        <fullName evidence="13">Membrane-associated zinc metalloprotease</fullName>
    </submittedName>
</protein>
<evidence type="ECO:0000256" key="8">
    <source>
        <dbReference type="ARBA" id="ARBA00022989"/>
    </source>
</evidence>
<feature type="transmembrane region" description="Helical" evidence="11">
    <location>
        <begin position="93"/>
        <end position="114"/>
    </location>
</feature>
<gene>
    <name evidence="13" type="ORF">UR42_C0001G0005</name>
</gene>
<comment type="cofactor">
    <cofactor evidence="1">
        <name>Zn(2+)</name>
        <dbReference type="ChEBI" id="CHEBI:29105"/>
    </cofactor>
</comment>
<feature type="transmembrane region" description="Helical" evidence="11">
    <location>
        <begin position="6"/>
        <end position="25"/>
    </location>
</feature>
<accession>A0A0G0A8U7</accession>
<evidence type="ECO:0000256" key="6">
    <source>
        <dbReference type="ARBA" id="ARBA00022801"/>
    </source>
</evidence>
<dbReference type="InterPro" id="IPR008915">
    <property type="entry name" value="Peptidase_M50"/>
</dbReference>
<reference evidence="13 14" key="1">
    <citation type="journal article" date="2015" name="Nature">
        <title>rRNA introns, odd ribosomes, and small enigmatic genomes across a large radiation of phyla.</title>
        <authorList>
            <person name="Brown C.T."/>
            <person name="Hug L.A."/>
            <person name="Thomas B.C."/>
            <person name="Sharon I."/>
            <person name="Castelle C.J."/>
            <person name="Singh A."/>
            <person name="Wilkins M.J."/>
            <person name="Williams K.H."/>
            <person name="Banfield J.F."/>
        </authorList>
    </citation>
    <scope>NUCLEOTIDE SEQUENCE [LARGE SCALE GENOMIC DNA]</scope>
</reference>
<evidence type="ECO:0000256" key="10">
    <source>
        <dbReference type="ARBA" id="ARBA00023136"/>
    </source>
</evidence>
<organism evidence="13 14">
    <name type="scientific">Candidatus Roizmanbacteria bacterium GW2011_GWA2_33_33</name>
    <dbReference type="NCBI Taxonomy" id="1618476"/>
    <lineage>
        <taxon>Bacteria</taxon>
        <taxon>Candidatus Roizmaniibacteriota</taxon>
    </lineage>
</organism>
<dbReference type="PANTHER" id="PTHR42837:SF2">
    <property type="entry name" value="MEMBRANE METALLOPROTEASE ARASP2, CHLOROPLASTIC-RELATED"/>
    <property type="match status" value="1"/>
</dbReference>
<sequence>MTVLIFILTLSILVLVHELGHFLMAKKMGVKVEEFGIGLPPKLFGIKKGETLYTINLLPIGGFVKLYGEEYSAPLAHNKNRTFINKKPWQKTLIVLGGVLGNFLLGWLIFSFLVTQGIQVPTNKVTVDKVTNNSPASIAGLQEKDVILKFVPPISLPDEASAKSGSISLIPLTSSTSLITLTQKYAGKNIKLLVQRNNQQLIINLVPRINPPKGEGPLGISINSFKSKMLMWPDQSASLT</sequence>
<evidence type="ECO:0000256" key="11">
    <source>
        <dbReference type="SAM" id="Phobius"/>
    </source>
</evidence>
<keyword evidence="10 11" id="KW-0472">Membrane</keyword>
<dbReference type="InterPro" id="IPR004387">
    <property type="entry name" value="Pept_M50_Zn"/>
</dbReference>
<proteinExistence type="inferred from homology"/>
<evidence type="ECO:0000256" key="5">
    <source>
        <dbReference type="ARBA" id="ARBA00022692"/>
    </source>
</evidence>
<dbReference type="InterPro" id="IPR036034">
    <property type="entry name" value="PDZ_sf"/>
</dbReference>
<evidence type="ECO:0000256" key="2">
    <source>
        <dbReference type="ARBA" id="ARBA00004141"/>
    </source>
</evidence>
<dbReference type="AlphaFoldDB" id="A0A0G0A8U7"/>
<dbReference type="Pfam" id="PF02163">
    <property type="entry name" value="Peptidase_M50"/>
    <property type="match status" value="1"/>
</dbReference>
<evidence type="ECO:0000256" key="3">
    <source>
        <dbReference type="ARBA" id="ARBA00007931"/>
    </source>
</evidence>
<dbReference type="PANTHER" id="PTHR42837">
    <property type="entry name" value="REGULATOR OF SIGMA-E PROTEASE RSEP"/>
    <property type="match status" value="1"/>
</dbReference>
<evidence type="ECO:0000256" key="7">
    <source>
        <dbReference type="ARBA" id="ARBA00022833"/>
    </source>
</evidence>
<keyword evidence="8 11" id="KW-1133">Transmembrane helix</keyword>
<keyword evidence="5 11" id="KW-0812">Transmembrane</keyword>
<dbReference type="GO" id="GO:0004222">
    <property type="term" value="F:metalloendopeptidase activity"/>
    <property type="evidence" value="ECO:0007669"/>
    <property type="project" value="InterPro"/>
</dbReference>
<feature type="domain" description="Peptidase M50" evidence="12">
    <location>
        <begin position="6"/>
        <end position="178"/>
    </location>
</feature>
<evidence type="ECO:0000256" key="9">
    <source>
        <dbReference type="ARBA" id="ARBA00023049"/>
    </source>
</evidence>
<dbReference type="Gene3D" id="2.30.42.10">
    <property type="match status" value="1"/>
</dbReference>
<dbReference type="SUPFAM" id="SSF50156">
    <property type="entry name" value="PDZ domain-like"/>
    <property type="match status" value="1"/>
</dbReference>
<dbReference type="Proteomes" id="UP000034045">
    <property type="component" value="Unassembled WGS sequence"/>
</dbReference>
<evidence type="ECO:0000259" key="12">
    <source>
        <dbReference type="Pfam" id="PF02163"/>
    </source>
</evidence>
<comment type="similarity">
    <text evidence="3">Belongs to the peptidase M50B family.</text>
</comment>
<evidence type="ECO:0000256" key="1">
    <source>
        <dbReference type="ARBA" id="ARBA00001947"/>
    </source>
</evidence>
<keyword evidence="9 13" id="KW-0482">Metalloprotease</keyword>
<evidence type="ECO:0000313" key="14">
    <source>
        <dbReference type="Proteomes" id="UP000034045"/>
    </source>
</evidence>
<comment type="caution">
    <text evidence="13">The sequence shown here is derived from an EMBL/GenBank/DDBJ whole genome shotgun (WGS) entry which is preliminary data.</text>
</comment>
<dbReference type="GO" id="GO:0006508">
    <property type="term" value="P:proteolysis"/>
    <property type="evidence" value="ECO:0007669"/>
    <property type="project" value="UniProtKB-KW"/>
</dbReference>
<keyword evidence="4 13" id="KW-0645">Protease</keyword>
<dbReference type="GO" id="GO:0016020">
    <property type="term" value="C:membrane"/>
    <property type="evidence" value="ECO:0007669"/>
    <property type="project" value="UniProtKB-SubCell"/>
</dbReference>
<dbReference type="CDD" id="cd06163">
    <property type="entry name" value="S2P-M50_PDZ_RseP-like"/>
    <property type="match status" value="1"/>
</dbReference>
<evidence type="ECO:0000313" key="13">
    <source>
        <dbReference type="EMBL" id="KKP53038.1"/>
    </source>
</evidence>